<evidence type="ECO:0000313" key="4">
    <source>
        <dbReference type="EMBL" id="QPC82710.1"/>
    </source>
</evidence>
<feature type="DNA-binding region" description="H-T-H motif" evidence="2">
    <location>
        <begin position="29"/>
        <end position="48"/>
    </location>
</feature>
<dbReference type="PANTHER" id="PTHR43479:SF7">
    <property type="entry name" value="TETR-FAMILY TRANSCRIPTIONAL REGULATOR"/>
    <property type="match status" value="1"/>
</dbReference>
<reference evidence="4 5" key="1">
    <citation type="submission" date="2020-02" db="EMBL/GenBank/DDBJ databases">
        <authorList>
            <person name="Zheng R.K."/>
            <person name="Sun C.M."/>
        </authorList>
    </citation>
    <scope>NUCLEOTIDE SEQUENCE [LARGE SCALE GENOMIC DNA]</scope>
    <source>
        <strain evidence="5">rifampicinis</strain>
    </source>
</reference>
<dbReference type="PROSITE" id="PS50977">
    <property type="entry name" value="HTH_TETR_2"/>
    <property type="match status" value="1"/>
</dbReference>
<keyword evidence="1 2" id="KW-0238">DNA-binding</keyword>
<dbReference type="GO" id="GO:0003677">
    <property type="term" value="F:DNA binding"/>
    <property type="evidence" value="ECO:0007669"/>
    <property type="project" value="UniProtKB-UniRule"/>
</dbReference>
<evidence type="ECO:0000259" key="3">
    <source>
        <dbReference type="PROSITE" id="PS50977"/>
    </source>
</evidence>
<dbReference type="Proteomes" id="UP000594468">
    <property type="component" value="Chromosome"/>
</dbReference>
<dbReference type="PRINTS" id="PR00455">
    <property type="entry name" value="HTHTETR"/>
</dbReference>
<evidence type="ECO:0000313" key="5">
    <source>
        <dbReference type="Proteomes" id="UP000594468"/>
    </source>
</evidence>
<dbReference type="Pfam" id="PF00440">
    <property type="entry name" value="TetR_N"/>
    <property type="match status" value="1"/>
</dbReference>
<dbReference type="InterPro" id="IPR050624">
    <property type="entry name" value="HTH-type_Tx_Regulator"/>
</dbReference>
<dbReference type="AlphaFoldDB" id="A0A7S8IDK7"/>
<dbReference type="KEGG" id="pmet:G4Y79_24000"/>
<protein>
    <submittedName>
        <fullName evidence="4">TetR/AcrR family transcriptional regulator</fullName>
    </submittedName>
</protein>
<evidence type="ECO:0000256" key="1">
    <source>
        <dbReference type="ARBA" id="ARBA00023125"/>
    </source>
</evidence>
<evidence type="ECO:0000256" key="2">
    <source>
        <dbReference type="PROSITE-ProRule" id="PRU00335"/>
    </source>
</evidence>
<organism evidence="4 5">
    <name type="scientific">Phototrophicus methaneseepsis</name>
    <dbReference type="NCBI Taxonomy" id="2710758"/>
    <lineage>
        <taxon>Bacteria</taxon>
        <taxon>Bacillati</taxon>
        <taxon>Chloroflexota</taxon>
        <taxon>Candidatus Thermofontia</taxon>
        <taxon>Phototrophicales</taxon>
        <taxon>Phototrophicaceae</taxon>
        <taxon>Phototrophicus</taxon>
    </lineage>
</organism>
<dbReference type="Gene3D" id="1.10.357.10">
    <property type="entry name" value="Tetracycline Repressor, domain 2"/>
    <property type="match status" value="1"/>
</dbReference>
<dbReference type="EMBL" id="CP062983">
    <property type="protein sequence ID" value="QPC82710.1"/>
    <property type="molecule type" value="Genomic_DNA"/>
</dbReference>
<proteinExistence type="predicted"/>
<sequence>MDRRVRRTRRQLRDALLALVMESGYENVTIQQITDRADLSRATFYLHYKEKDELLADSLESLFDELVASLDASLIDLDWQKPGHQSSSVVFEHVSLYKDLYTSLFLGDRSVTYVSNRAINYIADVIEENIKALLPQDMPSLTPTHTVAHFASGAMFALMLQWLDNNMQETPETMAVIYQRMVMPAVIAALGLHEAVY</sequence>
<dbReference type="RefSeq" id="WP_195170779.1">
    <property type="nucleotide sequence ID" value="NZ_CP062983.1"/>
</dbReference>
<keyword evidence="5" id="KW-1185">Reference proteome</keyword>
<name>A0A7S8IDK7_9CHLR</name>
<dbReference type="InterPro" id="IPR039532">
    <property type="entry name" value="TetR_C_Firmicutes"/>
</dbReference>
<dbReference type="SUPFAM" id="SSF46689">
    <property type="entry name" value="Homeodomain-like"/>
    <property type="match status" value="1"/>
</dbReference>
<feature type="domain" description="HTH tetR-type" evidence="3">
    <location>
        <begin position="6"/>
        <end position="66"/>
    </location>
</feature>
<gene>
    <name evidence="4" type="ORF">G4Y79_24000</name>
</gene>
<dbReference type="PANTHER" id="PTHR43479">
    <property type="entry name" value="ACREF/ENVCD OPERON REPRESSOR-RELATED"/>
    <property type="match status" value="1"/>
</dbReference>
<dbReference type="InterPro" id="IPR009057">
    <property type="entry name" value="Homeodomain-like_sf"/>
</dbReference>
<dbReference type="InterPro" id="IPR001647">
    <property type="entry name" value="HTH_TetR"/>
</dbReference>
<accession>A0A7S8IDK7</accession>
<dbReference type="Pfam" id="PF14278">
    <property type="entry name" value="TetR_C_8"/>
    <property type="match status" value="1"/>
</dbReference>